<evidence type="ECO:0000256" key="1">
    <source>
        <dbReference type="ARBA" id="ARBA00001971"/>
    </source>
</evidence>
<accession>A0A9R1SV96</accession>
<comment type="cofactor">
    <cofactor evidence="1 14">
        <name>heme</name>
        <dbReference type="ChEBI" id="CHEBI:30413"/>
    </cofactor>
</comment>
<evidence type="ECO:0000256" key="6">
    <source>
        <dbReference type="ARBA" id="ARBA00022617"/>
    </source>
</evidence>
<comment type="subcellular location">
    <subcellularLocation>
        <location evidence="4">Endoplasmic reticulum membrane</location>
        <topology evidence="4">Peripheral membrane protein</topology>
    </subcellularLocation>
    <subcellularLocation>
        <location evidence="3">Microsome membrane</location>
        <topology evidence="3">Peripheral membrane protein</topology>
    </subcellularLocation>
</comment>
<keyword evidence="16" id="KW-0812">Transmembrane</keyword>
<dbReference type="Gene3D" id="1.10.630.10">
    <property type="entry name" value="Cytochrome P450"/>
    <property type="match status" value="1"/>
</dbReference>
<comment type="function">
    <text evidence="2">May be involved in the metabolism of insect hormones and in the breakdown of synthetic insecticides.</text>
</comment>
<keyword evidence="6 14" id="KW-0349">Heme</keyword>
<dbReference type="PRINTS" id="PR00463">
    <property type="entry name" value="EP450I"/>
</dbReference>
<evidence type="ECO:0000256" key="14">
    <source>
        <dbReference type="PIRSR" id="PIRSR602401-1"/>
    </source>
</evidence>
<feature type="transmembrane region" description="Helical" evidence="16">
    <location>
        <begin position="319"/>
        <end position="343"/>
    </location>
</feature>
<dbReference type="InterPro" id="IPR002401">
    <property type="entry name" value="Cyt_P450_E_grp-I"/>
</dbReference>
<keyword evidence="9" id="KW-0492">Microsome</keyword>
<dbReference type="GO" id="GO:0004497">
    <property type="term" value="F:monooxygenase activity"/>
    <property type="evidence" value="ECO:0007669"/>
    <property type="project" value="UniProtKB-KW"/>
</dbReference>
<protein>
    <submittedName>
        <fullName evidence="18">Cytochrome P450 4C1 isoform X1</fullName>
    </submittedName>
</protein>
<keyword evidence="17" id="KW-1185">Reference proteome</keyword>
<evidence type="ECO:0000256" key="12">
    <source>
        <dbReference type="ARBA" id="ARBA00023033"/>
    </source>
</evidence>
<keyword evidence="8" id="KW-0256">Endoplasmic reticulum</keyword>
<dbReference type="AlphaFoldDB" id="A0A9R1SV96"/>
<keyword evidence="16" id="KW-1133">Transmembrane helix</keyword>
<evidence type="ECO:0000256" key="8">
    <source>
        <dbReference type="ARBA" id="ARBA00022824"/>
    </source>
</evidence>
<evidence type="ECO:0000256" key="9">
    <source>
        <dbReference type="ARBA" id="ARBA00022848"/>
    </source>
</evidence>
<dbReference type="GO" id="GO:0005506">
    <property type="term" value="F:iron ion binding"/>
    <property type="evidence" value="ECO:0007669"/>
    <property type="project" value="InterPro"/>
</dbReference>
<dbReference type="Proteomes" id="UP000694866">
    <property type="component" value="Unplaced"/>
</dbReference>
<keyword evidence="13 16" id="KW-0472">Membrane</keyword>
<evidence type="ECO:0000313" key="17">
    <source>
        <dbReference type="Proteomes" id="UP000694866"/>
    </source>
</evidence>
<dbReference type="GO" id="GO:0016705">
    <property type="term" value="F:oxidoreductase activity, acting on paired donors, with incorporation or reduction of molecular oxygen"/>
    <property type="evidence" value="ECO:0007669"/>
    <property type="project" value="InterPro"/>
</dbReference>
<evidence type="ECO:0000256" key="7">
    <source>
        <dbReference type="ARBA" id="ARBA00022723"/>
    </source>
</evidence>
<evidence type="ECO:0000313" key="18">
    <source>
        <dbReference type="RefSeq" id="XP_011297740.1"/>
    </source>
</evidence>
<dbReference type="InterPro" id="IPR017972">
    <property type="entry name" value="Cyt_P450_CS"/>
</dbReference>
<dbReference type="GeneID" id="105263310"/>
<dbReference type="KEGG" id="fas:105263310"/>
<dbReference type="InterPro" id="IPR036396">
    <property type="entry name" value="Cyt_P450_sf"/>
</dbReference>
<dbReference type="InterPro" id="IPR050196">
    <property type="entry name" value="Cytochrome_P450_Monoox"/>
</dbReference>
<dbReference type="PANTHER" id="PTHR24291">
    <property type="entry name" value="CYTOCHROME P450 FAMILY 4"/>
    <property type="match status" value="1"/>
</dbReference>
<keyword evidence="11 14" id="KW-0408">Iron</keyword>
<proteinExistence type="inferred from homology"/>
<evidence type="ECO:0000256" key="2">
    <source>
        <dbReference type="ARBA" id="ARBA00003690"/>
    </source>
</evidence>
<evidence type="ECO:0000256" key="13">
    <source>
        <dbReference type="ARBA" id="ARBA00023136"/>
    </source>
</evidence>
<evidence type="ECO:0000256" key="11">
    <source>
        <dbReference type="ARBA" id="ARBA00023004"/>
    </source>
</evidence>
<dbReference type="PRINTS" id="PR00385">
    <property type="entry name" value="P450"/>
</dbReference>
<evidence type="ECO:0000256" key="5">
    <source>
        <dbReference type="ARBA" id="ARBA00010617"/>
    </source>
</evidence>
<evidence type="ECO:0000256" key="15">
    <source>
        <dbReference type="RuleBase" id="RU000461"/>
    </source>
</evidence>
<feature type="binding site" description="axial binding residue" evidence="14">
    <location>
        <position position="461"/>
    </location>
    <ligand>
        <name>heme</name>
        <dbReference type="ChEBI" id="CHEBI:30413"/>
    </ligand>
    <ligandPart>
        <name>Fe</name>
        <dbReference type="ChEBI" id="CHEBI:18248"/>
    </ligandPart>
</feature>
<dbReference type="OrthoDB" id="1470350at2759"/>
<keyword evidence="10 15" id="KW-0560">Oxidoreductase</keyword>
<comment type="similarity">
    <text evidence="5 15">Belongs to the cytochrome P450 family.</text>
</comment>
<evidence type="ECO:0000256" key="4">
    <source>
        <dbReference type="ARBA" id="ARBA00004406"/>
    </source>
</evidence>
<feature type="transmembrane region" description="Helical" evidence="16">
    <location>
        <begin position="15"/>
        <end position="32"/>
    </location>
</feature>
<dbReference type="PANTHER" id="PTHR24291:SF189">
    <property type="entry name" value="CYTOCHROME P450 4C3-RELATED"/>
    <property type="match status" value="1"/>
</dbReference>
<evidence type="ECO:0000256" key="3">
    <source>
        <dbReference type="ARBA" id="ARBA00004174"/>
    </source>
</evidence>
<sequence length="518" mass="59519">MMSWLQSVSLIQDNFFTLGFFVVVLIILRGFLRYREDIQQFLEDRGKLVKFAATLPGPKTLPLIGNALAIRDTEKAILTLSKMSRDMNGETFRFWLGPFLKIVVPNPRDIQIIISSSKAAHKDDVYKLMEPGVVGGLINANGDYSMTKFLAHKKLIQPMLNGGLVMDRFAKLFNFKSRGLVKRLEEKVDTGEFDVIEFITSFIGDITLETLVGRPAILENGEVMPFLTETQTALHATIYRMARPWLYPYSLFCITKKGREYSEIIKRAHEFIDDNVSQAVDNYKPAKTEDIINMPLLHFLVDHMMKTQELTPVEIRYELITVFIAIFETLEGISCLLILMIAMHPEAQRKIRKEILQVMRNETINEPETKRLNYLDLVIRETIRLFPVGPVLPRKTTDEIKLSTCTLPKNCSVMMLPFAVHRDPKYWSEPDKFIPERFTPENSKDRHPYAYIPFSGGPRSCLGPRYALMVLRIMVAHLLRSYELTTSMKIDNLQLITHISTRSLNGHKISVKKIELSN</sequence>
<dbReference type="Pfam" id="PF00067">
    <property type="entry name" value="p450"/>
    <property type="match status" value="1"/>
</dbReference>
<dbReference type="RefSeq" id="XP_011297740.1">
    <property type="nucleotide sequence ID" value="XM_011299438.1"/>
</dbReference>
<name>A0A9R1SV96_9HYME</name>
<reference evidence="18" key="1">
    <citation type="submission" date="2025-08" db="UniProtKB">
        <authorList>
            <consortium name="RefSeq"/>
        </authorList>
    </citation>
    <scope>IDENTIFICATION</scope>
    <source>
        <strain evidence="18">USDA-PBARC FA_bdor</strain>
        <tissue evidence="18">Whole organism</tissue>
    </source>
</reference>
<keyword evidence="7 14" id="KW-0479">Metal-binding</keyword>
<gene>
    <name evidence="18" type="primary">LOC105263310</name>
</gene>
<dbReference type="GO" id="GO:0005789">
    <property type="term" value="C:endoplasmic reticulum membrane"/>
    <property type="evidence" value="ECO:0007669"/>
    <property type="project" value="UniProtKB-SubCell"/>
</dbReference>
<dbReference type="InterPro" id="IPR001128">
    <property type="entry name" value="Cyt_P450"/>
</dbReference>
<evidence type="ECO:0000256" key="10">
    <source>
        <dbReference type="ARBA" id="ARBA00023002"/>
    </source>
</evidence>
<dbReference type="SUPFAM" id="SSF48264">
    <property type="entry name" value="Cytochrome P450"/>
    <property type="match status" value="1"/>
</dbReference>
<dbReference type="PROSITE" id="PS00086">
    <property type="entry name" value="CYTOCHROME_P450"/>
    <property type="match status" value="1"/>
</dbReference>
<dbReference type="GO" id="GO:0020037">
    <property type="term" value="F:heme binding"/>
    <property type="evidence" value="ECO:0007669"/>
    <property type="project" value="InterPro"/>
</dbReference>
<evidence type="ECO:0000256" key="16">
    <source>
        <dbReference type="SAM" id="Phobius"/>
    </source>
</evidence>
<organism evidence="17 18">
    <name type="scientific">Fopius arisanus</name>
    <dbReference type="NCBI Taxonomy" id="64838"/>
    <lineage>
        <taxon>Eukaryota</taxon>
        <taxon>Metazoa</taxon>
        <taxon>Ecdysozoa</taxon>
        <taxon>Arthropoda</taxon>
        <taxon>Hexapoda</taxon>
        <taxon>Insecta</taxon>
        <taxon>Pterygota</taxon>
        <taxon>Neoptera</taxon>
        <taxon>Endopterygota</taxon>
        <taxon>Hymenoptera</taxon>
        <taxon>Apocrita</taxon>
        <taxon>Ichneumonoidea</taxon>
        <taxon>Braconidae</taxon>
        <taxon>Opiinae</taxon>
        <taxon>Fopius</taxon>
    </lineage>
</organism>
<keyword evidence="12 15" id="KW-0503">Monooxygenase</keyword>